<comment type="caution">
    <text evidence="1">The sequence shown here is derived from an EMBL/GenBank/DDBJ whole genome shotgun (WGS) entry which is preliminary data.</text>
</comment>
<protein>
    <submittedName>
        <fullName evidence="1">Uncharacterized protein</fullName>
    </submittedName>
</protein>
<name>A0ABP0JMG6_9DINO</name>
<organism evidence="1 2">
    <name type="scientific">Durusdinium trenchii</name>
    <dbReference type="NCBI Taxonomy" id="1381693"/>
    <lineage>
        <taxon>Eukaryota</taxon>
        <taxon>Sar</taxon>
        <taxon>Alveolata</taxon>
        <taxon>Dinophyceae</taxon>
        <taxon>Suessiales</taxon>
        <taxon>Symbiodiniaceae</taxon>
        <taxon>Durusdinium</taxon>
    </lineage>
</organism>
<proteinExistence type="predicted"/>
<dbReference type="Proteomes" id="UP001642464">
    <property type="component" value="Unassembled WGS sequence"/>
</dbReference>
<evidence type="ECO:0000313" key="1">
    <source>
        <dbReference type="EMBL" id="CAK9015602.1"/>
    </source>
</evidence>
<dbReference type="EMBL" id="CAXAMM010007858">
    <property type="protein sequence ID" value="CAK9015602.1"/>
    <property type="molecule type" value="Genomic_DNA"/>
</dbReference>
<accession>A0ABP0JMG6</accession>
<reference evidence="1 2" key="1">
    <citation type="submission" date="2024-02" db="EMBL/GenBank/DDBJ databases">
        <authorList>
            <person name="Chen Y."/>
            <person name="Shah S."/>
            <person name="Dougan E. K."/>
            <person name="Thang M."/>
            <person name="Chan C."/>
        </authorList>
    </citation>
    <scope>NUCLEOTIDE SEQUENCE [LARGE SCALE GENOMIC DNA]</scope>
</reference>
<sequence length="300" mass="33299">MGECHFLHNFTFDEGSACWKFVQHRVLPPACLPEDIPADVGTAFEVIKRDEWILRGGLRAGISLTLPTLHQIMAAIKCPKPTKGTGKNGRVKKVDIVTALVQYLWPDAGEDFVKDTVGKVMGYATSTEDIDLSVLCMVSELDTDNQESFQRLKTQAARRIDRSLYGKGREAGIRAAKKELGTDKAAACKVDEAAAEKGKKLVENNLEKEKKENIRQWNLTPPELKLLLPGNGDVIGEDSGKQSCQRSFPTAQCPTALSAIQTVLQFAYDRWNAENPDNQYEMPPEQELRDHIATLGIEET</sequence>
<keyword evidence="2" id="KW-1185">Reference proteome</keyword>
<gene>
    <name evidence="1" type="ORF">SCF082_LOCUS12830</name>
</gene>
<evidence type="ECO:0000313" key="2">
    <source>
        <dbReference type="Proteomes" id="UP001642464"/>
    </source>
</evidence>